<dbReference type="Proteomes" id="UP000660262">
    <property type="component" value="Unassembled WGS sequence"/>
</dbReference>
<feature type="domain" description="CBS" evidence="5">
    <location>
        <begin position="435"/>
        <end position="498"/>
    </location>
</feature>
<keyword evidence="7" id="KW-1185">Reference proteome</keyword>
<dbReference type="OrthoDB" id="449052at2759"/>
<proteinExistence type="predicted"/>
<sequence length="512" mass="55186">MSSVCALLASTHLNDIRPRAGRDERSLLVLYHNDTVRDALKALARRGVLSAPVVVDEFVTQGPGTMEGVMDDADDEMGRLQSYYNAEEEQAKQGDSFGGTYLGFIDVIDICGTLFDLAAKEIGTSASQKEWSNAFLGKLGTKFLEQKLINVLGNDGDLLWAGFYGTKTLLDVCTASGLLNTTPYRPGVFSPSSHRIAVFSSDGSINNIVSQSDIIRFLQRHRNDIPKELLNETVENLFYDGDIKKQPSGSVHVVPSTLPAIQALAKLHEMDVSALGVVSDEGILLSNLSASDLRGIDTDHLEWLALPVGQYLSIVHARDAEEKREKKRRISMDAPPPSAATTAAQASPRRVAFEDPSAAASAGFPAAATTNAGHGGSSSVAAAASAASSGPSRTALASSMLQQGGSGAHVRRLSFEDERVLQEARRRLFPITTQISSRRQAIDAMRVEPTSTLGDVLRIVAENHIHRVYVVDSIGRALGVIANTDILRMLLQWRAHPTAHNTTRASDVMEFA</sequence>
<evidence type="ECO:0000256" key="1">
    <source>
        <dbReference type="ARBA" id="ARBA00022737"/>
    </source>
</evidence>
<dbReference type="InterPro" id="IPR046342">
    <property type="entry name" value="CBS_dom_sf"/>
</dbReference>
<organism evidence="6 7">
    <name type="scientific">Pycnococcus provasolii</name>
    <dbReference type="NCBI Taxonomy" id="41880"/>
    <lineage>
        <taxon>Eukaryota</taxon>
        <taxon>Viridiplantae</taxon>
        <taxon>Chlorophyta</taxon>
        <taxon>Pseudoscourfieldiophyceae</taxon>
        <taxon>Pseudoscourfieldiales</taxon>
        <taxon>Pycnococcaceae</taxon>
        <taxon>Pycnococcus</taxon>
    </lineage>
</organism>
<dbReference type="EMBL" id="BNJQ01000017">
    <property type="protein sequence ID" value="GHP07628.1"/>
    <property type="molecule type" value="Genomic_DNA"/>
</dbReference>
<protein>
    <recommendedName>
        <fullName evidence="5">CBS domain-containing protein</fullName>
    </recommendedName>
</protein>
<feature type="compositionally biased region" description="Low complexity" evidence="4">
    <location>
        <begin position="339"/>
        <end position="348"/>
    </location>
</feature>
<dbReference type="GO" id="GO:0005737">
    <property type="term" value="C:cytoplasm"/>
    <property type="evidence" value="ECO:0007669"/>
    <property type="project" value="TreeGrafter"/>
</dbReference>
<keyword evidence="1" id="KW-0677">Repeat</keyword>
<accession>A0A830HL85</accession>
<reference evidence="6" key="1">
    <citation type="submission" date="2020-10" db="EMBL/GenBank/DDBJ databases">
        <title>Unveiling of a novel bifunctional photoreceptor, Dualchrome1, isolated from a cosmopolitan green alga.</title>
        <authorList>
            <person name="Suzuki S."/>
            <person name="Kawachi M."/>
        </authorList>
    </citation>
    <scope>NUCLEOTIDE SEQUENCE</scope>
    <source>
        <strain evidence="6">NIES 2893</strain>
    </source>
</reference>
<evidence type="ECO:0000313" key="6">
    <source>
        <dbReference type="EMBL" id="GHP07628.1"/>
    </source>
</evidence>
<dbReference type="SMART" id="SM00116">
    <property type="entry name" value="CBS"/>
    <property type="match status" value="3"/>
</dbReference>
<dbReference type="CDD" id="cd02205">
    <property type="entry name" value="CBS_pair_SF"/>
    <property type="match status" value="1"/>
</dbReference>
<evidence type="ECO:0000313" key="7">
    <source>
        <dbReference type="Proteomes" id="UP000660262"/>
    </source>
</evidence>
<gene>
    <name evidence="6" type="ORF">PPROV_000637000</name>
</gene>
<dbReference type="SUPFAM" id="SSF54631">
    <property type="entry name" value="CBS-domain pair"/>
    <property type="match status" value="2"/>
</dbReference>
<dbReference type="GO" id="GO:0005634">
    <property type="term" value="C:nucleus"/>
    <property type="evidence" value="ECO:0007669"/>
    <property type="project" value="TreeGrafter"/>
</dbReference>
<dbReference type="InterPro" id="IPR050511">
    <property type="entry name" value="AMPK_gamma/SDS23_families"/>
</dbReference>
<evidence type="ECO:0000259" key="5">
    <source>
        <dbReference type="PROSITE" id="PS51371"/>
    </source>
</evidence>
<comment type="caution">
    <text evidence="6">The sequence shown here is derived from an EMBL/GenBank/DDBJ whole genome shotgun (WGS) entry which is preliminary data.</text>
</comment>
<dbReference type="PANTHER" id="PTHR13780:SF128">
    <property type="entry name" value="CBS DOMAIN-CONTAINING PROTEIN"/>
    <property type="match status" value="1"/>
</dbReference>
<evidence type="ECO:0000256" key="4">
    <source>
        <dbReference type="SAM" id="MobiDB-lite"/>
    </source>
</evidence>
<dbReference type="AlphaFoldDB" id="A0A830HL85"/>
<dbReference type="Pfam" id="PF00571">
    <property type="entry name" value="CBS"/>
    <property type="match status" value="1"/>
</dbReference>
<dbReference type="PROSITE" id="PS51371">
    <property type="entry name" value="CBS"/>
    <property type="match status" value="1"/>
</dbReference>
<dbReference type="Gene3D" id="3.10.580.10">
    <property type="entry name" value="CBS-domain"/>
    <property type="match status" value="2"/>
</dbReference>
<evidence type="ECO:0000256" key="3">
    <source>
        <dbReference type="PROSITE-ProRule" id="PRU00703"/>
    </source>
</evidence>
<name>A0A830HL85_9CHLO</name>
<dbReference type="PANTHER" id="PTHR13780">
    <property type="entry name" value="AMP-ACTIVATED PROTEIN KINASE, GAMMA REGULATORY SUBUNIT"/>
    <property type="match status" value="1"/>
</dbReference>
<feature type="region of interest" description="Disordered" evidence="4">
    <location>
        <begin position="323"/>
        <end position="356"/>
    </location>
</feature>
<keyword evidence="2 3" id="KW-0129">CBS domain</keyword>
<evidence type="ECO:0000256" key="2">
    <source>
        <dbReference type="ARBA" id="ARBA00023122"/>
    </source>
</evidence>
<dbReference type="InterPro" id="IPR000644">
    <property type="entry name" value="CBS_dom"/>
</dbReference>